<evidence type="ECO:0000313" key="1">
    <source>
        <dbReference type="EMBL" id="MCE5166790.1"/>
    </source>
</evidence>
<sequence>VPPFLRVPRSVHWAVGLPSTFPLLMPPLGGRSARYPDFSLYWGPPIAISISYGSSSSQPQGPARRGQSGLSDSIAAAIWFTGITKKSHAYVTEQGVKQGPGD</sequence>
<dbReference type="Proteomes" id="UP000823775">
    <property type="component" value="Unassembled WGS sequence"/>
</dbReference>
<keyword evidence="2" id="KW-1185">Reference proteome</keyword>
<accession>A0ABS8Y514</accession>
<organism evidence="1 2">
    <name type="scientific">Datura stramonium</name>
    <name type="common">Jimsonweed</name>
    <name type="synonym">Common thornapple</name>
    <dbReference type="NCBI Taxonomy" id="4076"/>
    <lineage>
        <taxon>Eukaryota</taxon>
        <taxon>Viridiplantae</taxon>
        <taxon>Streptophyta</taxon>
        <taxon>Embryophyta</taxon>
        <taxon>Tracheophyta</taxon>
        <taxon>Spermatophyta</taxon>
        <taxon>Magnoliopsida</taxon>
        <taxon>eudicotyledons</taxon>
        <taxon>Gunneridae</taxon>
        <taxon>Pentapetalae</taxon>
        <taxon>asterids</taxon>
        <taxon>lamiids</taxon>
        <taxon>Solanales</taxon>
        <taxon>Solanaceae</taxon>
        <taxon>Solanoideae</taxon>
        <taxon>Datureae</taxon>
        <taxon>Datura</taxon>
    </lineage>
</organism>
<dbReference type="EMBL" id="JACEIK010032223">
    <property type="protein sequence ID" value="MCE5166790.1"/>
    <property type="molecule type" value="Genomic_DNA"/>
</dbReference>
<gene>
    <name evidence="1" type="ORF">HAX54_026570</name>
</gene>
<comment type="caution">
    <text evidence="1">The sequence shown here is derived from an EMBL/GenBank/DDBJ whole genome shotgun (WGS) entry which is preliminary data.</text>
</comment>
<reference evidence="1 2" key="1">
    <citation type="journal article" date="2021" name="BMC Genomics">
        <title>Datura genome reveals duplications of psychoactive alkaloid biosynthetic genes and high mutation rate following tissue culture.</title>
        <authorList>
            <person name="Rajewski A."/>
            <person name="Carter-House D."/>
            <person name="Stajich J."/>
            <person name="Litt A."/>
        </authorList>
    </citation>
    <scope>NUCLEOTIDE SEQUENCE [LARGE SCALE GENOMIC DNA]</scope>
    <source>
        <strain evidence="1">AR-01</strain>
    </source>
</reference>
<evidence type="ECO:0000313" key="2">
    <source>
        <dbReference type="Proteomes" id="UP000823775"/>
    </source>
</evidence>
<protein>
    <submittedName>
        <fullName evidence="1">Uncharacterized protein</fullName>
    </submittedName>
</protein>
<proteinExistence type="predicted"/>
<name>A0ABS8Y514_DATST</name>
<feature type="non-terminal residue" evidence="1">
    <location>
        <position position="1"/>
    </location>
</feature>